<sequence>MNLAELGLEHIPEIQVPQQLILALKEFELSHKRFLVLWGPTGTYKTTAVKQFLRNLAKEIFAQKGKVRSYDIKFVRFVDMPKLWAEDEEVFYRTKLLAIDDLVFSPALPERFLMQLFSLIDYRYTIPCKTIITTNHDLTRLLEGEVSFQQRIASRLCDENLSMLVFSKVRYRTPNRPNTGTVKW</sequence>
<organism evidence="1">
    <name type="scientific">Thermocrinis ruber</name>
    <dbReference type="NCBI Taxonomy" id="75906"/>
    <lineage>
        <taxon>Bacteria</taxon>
        <taxon>Pseudomonadati</taxon>
        <taxon>Aquificota</taxon>
        <taxon>Aquificia</taxon>
        <taxon>Aquificales</taxon>
        <taxon>Aquificaceae</taxon>
        <taxon>Thermocrinis</taxon>
    </lineage>
</organism>
<dbReference type="EMBL" id="DSAC01000070">
    <property type="protein sequence ID" value="HHO74169.1"/>
    <property type="molecule type" value="Genomic_DNA"/>
</dbReference>
<evidence type="ECO:0008006" key="2">
    <source>
        <dbReference type="Google" id="ProtNLM"/>
    </source>
</evidence>
<reference evidence="1" key="1">
    <citation type="journal article" date="2020" name="mSystems">
        <title>Genome- and Community-Level Interaction Insights into Carbon Utilization and Element Cycling Functions of Hydrothermarchaeota in Hydrothermal Sediment.</title>
        <authorList>
            <person name="Zhou Z."/>
            <person name="Liu Y."/>
            <person name="Xu W."/>
            <person name="Pan J."/>
            <person name="Luo Z.H."/>
            <person name="Li M."/>
        </authorList>
    </citation>
    <scope>NUCLEOTIDE SEQUENCE [LARGE SCALE GENOMIC DNA]</scope>
    <source>
        <strain evidence="1">SpSt-114</strain>
    </source>
</reference>
<name>A0A7C5SZA5_9AQUI</name>
<dbReference type="Gene3D" id="3.40.50.300">
    <property type="entry name" value="P-loop containing nucleotide triphosphate hydrolases"/>
    <property type="match status" value="1"/>
</dbReference>
<accession>A0A7C5SZA5</accession>
<comment type="caution">
    <text evidence="1">The sequence shown here is derived from an EMBL/GenBank/DDBJ whole genome shotgun (WGS) entry which is preliminary data.</text>
</comment>
<gene>
    <name evidence="1" type="ORF">ENN04_05945</name>
</gene>
<dbReference type="InterPro" id="IPR027417">
    <property type="entry name" value="P-loop_NTPase"/>
</dbReference>
<evidence type="ECO:0000313" key="1">
    <source>
        <dbReference type="EMBL" id="HHO74169.1"/>
    </source>
</evidence>
<dbReference type="AlphaFoldDB" id="A0A7C5SZA5"/>
<proteinExistence type="predicted"/>
<dbReference type="SUPFAM" id="SSF52540">
    <property type="entry name" value="P-loop containing nucleoside triphosphate hydrolases"/>
    <property type="match status" value="1"/>
</dbReference>
<protein>
    <recommendedName>
        <fullName evidence="2">IstB-like ATP-binding protein domain-containing protein</fullName>
    </recommendedName>
</protein>